<dbReference type="CDD" id="cd03517">
    <property type="entry name" value="Link_domain_CSPGs_modules_1_3"/>
    <property type="match status" value="1"/>
</dbReference>
<feature type="disulfide bond" evidence="22">
    <location>
        <begin position="1697"/>
        <end position="1706"/>
    </location>
</feature>
<dbReference type="PROSITE" id="PS50835">
    <property type="entry name" value="IG_LIKE"/>
    <property type="match status" value="1"/>
</dbReference>
<dbReference type="GO" id="GO:0007155">
    <property type="term" value="P:cell adhesion"/>
    <property type="evidence" value="ECO:0007669"/>
    <property type="project" value="InterPro"/>
</dbReference>
<feature type="domain" description="EGF-like" evidence="27">
    <location>
        <begin position="1633"/>
        <end position="1669"/>
    </location>
</feature>
<keyword evidence="14" id="KW-0966">Cell projection</keyword>
<keyword evidence="7 26" id="KW-0732">Signal</keyword>
<dbReference type="SMART" id="SM00409">
    <property type="entry name" value="IG"/>
    <property type="match status" value="1"/>
</dbReference>
<dbReference type="PROSITE" id="PS01241">
    <property type="entry name" value="LINK_1"/>
    <property type="match status" value="2"/>
</dbReference>
<feature type="compositionally biased region" description="Low complexity" evidence="25">
    <location>
        <begin position="1050"/>
        <end position="1069"/>
    </location>
</feature>
<dbReference type="GO" id="GO:0045202">
    <property type="term" value="C:synapse"/>
    <property type="evidence" value="ECO:0007669"/>
    <property type="project" value="TreeGrafter"/>
</dbReference>
<comment type="function">
    <text evidence="17">May play a role in intercellular signaling and in connecting cells with the extracellular matrix. May take part in the regulation of cell motility, growth and differentiation. Binds hyaluronic acid.</text>
</comment>
<dbReference type="PROSITE" id="PS50026">
    <property type="entry name" value="EGF_3"/>
    <property type="match status" value="2"/>
</dbReference>
<dbReference type="FunFam" id="3.10.100.10:FF:000011">
    <property type="entry name" value="Aggrecan core protein"/>
    <property type="match status" value="1"/>
</dbReference>
<dbReference type="InterPro" id="IPR001304">
    <property type="entry name" value="C-type_lectin-like"/>
</dbReference>
<feature type="domain" description="C-type lectin" evidence="28">
    <location>
        <begin position="1720"/>
        <end position="1834"/>
    </location>
</feature>
<evidence type="ECO:0000256" key="12">
    <source>
        <dbReference type="ARBA" id="ARBA00023157"/>
    </source>
</evidence>
<dbReference type="PROSITE" id="PS50923">
    <property type="entry name" value="SUSHI"/>
    <property type="match status" value="1"/>
</dbReference>
<dbReference type="GO" id="GO:0007417">
    <property type="term" value="P:central nervous system development"/>
    <property type="evidence" value="ECO:0007669"/>
    <property type="project" value="TreeGrafter"/>
</dbReference>
<feature type="compositionally biased region" description="Polar residues" evidence="25">
    <location>
        <begin position="581"/>
        <end position="605"/>
    </location>
</feature>
<dbReference type="GO" id="GO:0072534">
    <property type="term" value="C:perineuronal net"/>
    <property type="evidence" value="ECO:0007669"/>
    <property type="project" value="TreeGrafter"/>
</dbReference>
<dbReference type="Pfam" id="PF00193">
    <property type="entry name" value="Xlink"/>
    <property type="match status" value="2"/>
</dbReference>
<feature type="domain" description="Sushi" evidence="30">
    <location>
        <begin position="1838"/>
        <end position="1898"/>
    </location>
</feature>
<evidence type="ECO:0000256" key="20">
    <source>
        <dbReference type="ARBA" id="ARBA00044263"/>
    </source>
</evidence>
<evidence type="ECO:0000256" key="9">
    <source>
        <dbReference type="ARBA" id="ARBA00022737"/>
    </source>
</evidence>
<comment type="subcellular location">
    <subcellularLocation>
        <location evidence="1">Cell projection</location>
        <location evidence="1">Cilium</location>
        <location evidence="1">Photoreceptor outer segment</location>
    </subcellularLocation>
    <subcellularLocation>
        <location evidence="2">Secreted</location>
        <location evidence="2">Extracellular space</location>
        <location evidence="2">Extracellular matrix</location>
        <location evidence="2">Interphotoreceptor matrix</location>
    </subcellularLocation>
</comment>
<comment type="caution">
    <text evidence="22">Lacks conserved residue(s) required for the propagation of feature annotation.</text>
</comment>
<dbReference type="InterPro" id="IPR033987">
    <property type="entry name" value="CSPG_CTLD"/>
</dbReference>
<dbReference type="PROSITE" id="PS00010">
    <property type="entry name" value="ASX_HYDROXYL"/>
    <property type="match status" value="1"/>
</dbReference>
<feature type="compositionally biased region" description="Low complexity" evidence="25">
    <location>
        <begin position="1371"/>
        <end position="1389"/>
    </location>
</feature>
<evidence type="ECO:0000256" key="15">
    <source>
        <dbReference type="ARBA" id="ARBA00023290"/>
    </source>
</evidence>
<evidence type="ECO:0000256" key="10">
    <source>
        <dbReference type="ARBA" id="ARBA00022837"/>
    </source>
</evidence>
<feature type="chain" id="PRO_5040360708" description="Versican core protein" evidence="26">
    <location>
        <begin position="18"/>
        <end position="1942"/>
    </location>
</feature>
<evidence type="ECO:0000256" key="26">
    <source>
        <dbReference type="SAM" id="SignalP"/>
    </source>
</evidence>
<dbReference type="KEGG" id="ccar:109059666"/>
<keyword evidence="3" id="KW-0964">Secreted</keyword>
<dbReference type="SMART" id="SM00181">
    <property type="entry name" value="EGF"/>
    <property type="match status" value="2"/>
</dbReference>
<dbReference type="InterPro" id="IPR000436">
    <property type="entry name" value="Sushi_SCR_CCP_dom"/>
</dbReference>
<feature type="domain" description="Link" evidence="31">
    <location>
        <begin position="259"/>
        <end position="356"/>
    </location>
</feature>
<feature type="region of interest" description="Disordered" evidence="25">
    <location>
        <begin position="1228"/>
        <end position="1517"/>
    </location>
</feature>
<evidence type="ECO:0000256" key="23">
    <source>
        <dbReference type="PROSITE-ProRule" id="PRU00302"/>
    </source>
</evidence>
<dbReference type="InterPro" id="IPR003599">
    <property type="entry name" value="Ig_sub"/>
</dbReference>
<dbReference type="FunFam" id="3.10.100.10:FF:000002">
    <property type="entry name" value="Hyaluronan proteoglycan link protein 1"/>
    <property type="match status" value="1"/>
</dbReference>
<dbReference type="InterPro" id="IPR003006">
    <property type="entry name" value="Ig/MHC_CS"/>
</dbReference>
<dbReference type="InterPro" id="IPR000742">
    <property type="entry name" value="EGF"/>
</dbReference>
<dbReference type="GO" id="GO:0005886">
    <property type="term" value="C:plasma membrane"/>
    <property type="evidence" value="ECO:0007669"/>
    <property type="project" value="UniProtKB-ARBA"/>
</dbReference>
<keyword evidence="16" id="KW-0393">Immunoglobulin domain</keyword>
<feature type="region of interest" description="Disordered" evidence="25">
    <location>
        <begin position="879"/>
        <end position="906"/>
    </location>
</feature>
<dbReference type="OrthoDB" id="441660at2759"/>
<feature type="region of interest" description="Disordered" evidence="25">
    <location>
        <begin position="778"/>
        <end position="800"/>
    </location>
</feature>
<dbReference type="InterPro" id="IPR000152">
    <property type="entry name" value="EGF-type_Asp/Asn_hydroxyl_site"/>
</dbReference>
<dbReference type="GO" id="GO:0010001">
    <property type="term" value="P:glial cell differentiation"/>
    <property type="evidence" value="ECO:0007669"/>
    <property type="project" value="TreeGrafter"/>
</dbReference>
<evidence type="ECO:0000256" key="2">
    <source>
        <dbReference type="ARBA" id="ARBA00004593"/>
    </source>
</evidence>
<dbReference type="GO" id="GO:0002052">
    <property type="term" value="P:positive regulation of neuroblast proliferation"/>
    <property type="evidence" value="ECO:0007669"/>
    <property type="project" value="TreeGrafter"/>
</dbReference>
<evidence type="ECO:0000256" key="8">
    <source>
        <dbReference type="ARBA" id="ARBA00022734"/>
    </source>
</evidence>
<keyword evidence="4" id="KW-0272">Extracellular matrix</keyword>
<keyword evidence="11" id="KW-0654">Proteoglycan</keyword>
<evidence type="ECO:0000256" key="24">
    <source>
        <dbReference type="PROSITE-ProRule" id="PRU00323"/>
    </source>
</evidence>
<feature type="compositionally biased region" description="Acidic residues" evidence="25">
    <location>
        <begin position="1023"/>
        <end position="1036"/>
    </location>
</feature>
<feature type="signal peptide" evidence="26">
    <location>
        <begin position="1"/>
        <end position="17"/>
    </location>
</feature>
<feature type="disulfide bond" evidence="23">
    <location>
        <begin position="1869"/>
        <end position="1896"/>
    </location>
</feature>
<evidence type="ECO:0000259" key="29">
    <source>
        <dbReference type="PROSITE" id="PS50835"/>
    </source>
</evidence>
<evidence type="ECO:0000259" key="27">
    <source>
        <dbReference type="PROSITE" id="PS50026"/>
    </source>
</evidence>
<dbReference type="GO" id="GO:1901222">
    <property type="term" value="P:regulation of non-canonical NF-kappaB signal transduction"/>
    <property type="evidence" value="ECO:0007669"/>
    <property type="project" value="UniProtKB-ARBA"/>
</dbReference>
<feature type="disulfide bond" evidence="24">
    <location>
        <begin position="303"/>
        <end position="324"/>
    </location>
</feature>
<dbReference type="GO" id="GO:0005540">
    <property type="term" value="F:hyaluronic acid binding"/>
    <property type="evidence" value="ECO:0007669"/>
    <property type="project" value="UniProtKB-KW"/>
</dbReference>
<dbReference type="SMART" id="SM00034">
    <property type="entry name" value="CLECT"/>
    <property type="match status" value="1"/>
</dbReference>
<feature type="compositionally biased region" description="Low complexity" evidence="25">
    <location>
        <begin position="1478"/>
        <end position="1511"/>
    </location>
</feature>
<keyword evidence="5 22" id="KW-0245">EGF-like domain</keyword>
<dbReference type="InterPro" id="IPR007110">
    <property type="entry name" value="Ig-like_dom"/>
</dbReference>
<dbReference type="InterPro" id="IPR013106">
    <property type="entry name" value="Ig_V-set"/>
</dbReference>
<evidence type="ECO:0000256" key="19">
    <source>
        <dbReference type="ARBA" id="ARBA00044230"/>
    </source>
</evidence>
<accession>A0A9Q9WT22</accession>
<feature type="compositionally biased region" description="Polar residues" evidence="25">
    <location>
        <begin position="1391"/>
        <end position="1420"/>
    </location>
</feature>
<dbReference type="RefSeq" id="XP_042589038.1">
    <property type="nucleotide sequence ID" value="XM_042733104.1"/>
</dbReference>
<dbReference type="GO" id="GO:0001750">
    <property type="term" value="C:photoreceptor outer segment"/>
    <property type="evidence" value="ECO:0007669"/>
    <property type="project" value="UniProtKB-SubCell"/>
</dbReference>
<dbReference type="CDD" id="cd00033">
    <property type="entry name" value="CCP"/>
    <property type="match status" value="1"/>
</dbReference>
<keyword evidence="9" id="KW-0677">Repeat</keyword>
<feature type="compositionally biased region" description="Polar residues" evidence="25">
    <location>
        <begin position="1228"/>
        <end position="1261"/>
    </location>
</feature>
<keyword evidence="10" id="KW-0106">Calcium</keyword>
<dbReference type="Pfam" id="PF00008">
    <property type="entry name" value="EGF"/>
    <property type="match status" value="1"/>
</dbReference>
<feature type="region of interest" description="Disordered" evidence="25">
    <location>
        <begin position="940"/>
        <end position="968"/>
    </location>
</feature>
<dbReference type="SMART" id="SM00445">
    <property type="entry name" value="LINK"/>
    <property type="match status" value="2"/>
</dbReference>
<reference evidence="32" key="1">
    <citation type="submission" date="2025-08" db="UniProtKB">
        <authorList>
            <consortium name="RefSeq"/>
        </authorList>
    </citation>
    <scope>IDENTIFICATION</scope>
    <source>
        <tissue evidence="32">Muscle</tissue>
    </source>
</reference>
<dbReference type="FunFam" id="3.10.100.10:FF:000003">
    <property type="entry name" value="Versican core protein"/>
    <property type="match status" value="1"/>
</dbReference>
<feature type="domain" description="Ig-like" evidence="29">
    <location>
        <begin position="47"/>
        <end position="155"/>
    </location>
</feature>
<dbReference type="SMART" id="SM00032">
    <property type="entry name" value="CCP"/>
    <property type="match status" value="1"/>
</dbReference>
<feature type="disulfide bond" evidence="23">
    <location>
        <begin position="1840"/>
        <end position="1883"/>
    </location>
</feature>
<dbReference type="PANTHER" id="PTHR22804">
    <property type="entry name" value="AGGRECAN/VERSICAN PROTEOGLYCAN"/>
    <property type="match status" value="1"/>
</dbReference>
<dbReference type="SMART" id="SM00179">
    <property type="entry name" value="EGF_CA"/>
    <property type="match status" value="1"/>
</dbReference>
<dbReference type="GO" id="GO:0060218">
    <property type="term" value="P:hematopoietic stem cell differentiation"/>
    <property type="evidence" value="ECO:0007669"/>
    <property type="project" value="UniProtKB-ARBA"/>
</dbReference>
<dbReference type="GO" id="GO:0005615">
    <property type="term" value="C:extracellular space"/>
    <property type="evidence" value="ECO:0007669"/>
    <property type="project" value="TreeGrafter"/>
</dbReference>
<dbReference type="PROSITE" id="PS00290">
    <property type="entry name" value="IG_MHC"/>
    <property type="match status" value="1"/>
</dbReference>
<name>A0A9Q9WT22_CYPCA</name>
<dbReference type="Pfam" id="PF00084">
    <property type="entry name" value="Sushi"/>
    <property type="match status" value="1"/>
</dbReference>
<evidence type="ECO:0000256" key="6">
    <source>
        <dbReference type="ARBA" id="ARBA00022659"/>
    </source>
</evidence>
<dbReference type="PROSITE" id="PS50963">
    <property type="entry name" value="LINK_2"/>
    <property type="match status" value="2"/>
</dbReference>
<dbReference type="InterPro" id="IPR000538">
    <property type="entry name" value="Link_dom"/>
</dbReference>
<dbReference type="InterPro" id="IPR018378">
    <property type="entry name" value="C-type_lectin_CS"/>
</dbReference>
<dbReference type="PROSITE" id="PS00022">
    <property type="entry name" value="EGF_1"/>
    <property type="match status" value="2"/>
</dbReference>
<evidence type="ECO:0000256" key="14">
    <source>
        <dbReference type="ARBA" id="ARBA00023273"/>
    </source>
</evidence>
<evidence type="ECO:0000256" key="17">
    <source>
        <dbReference type="ARBA" id="ARBA00043896"/>
    </source>
</evidence>
<dbReference type="GO" id="GO:0001501">
    <property type="term" value="P:skeletal system development"/>
    <property type="evidence" value="ECO:0007669"/>
    <property type="project" value="TreeGrafter"/>
</dbReference>
<feature type="compositionally biased region" description="Basic and acidic residues" evidence="25">
    <location>
        <begin position="1013"/>
        <end position="1022"/>
    </location>
</feature>
<evidence type="ECO:0000313" key="32">
    <source>
        <dbReference type="RefSeq" id="XP_042589038.1"/>
    </source>
</evidence>
<dbReference type="PROSITE" id="PS00615">
    <property type="entry name" value="C_TYPE_LECTIN_1"/>
    <property type="match status" value="1"/>
</dbReference>
<dbReference type="PROSITE" id="PS01187">
    <property type="entry name" value="EGF_CA"/>
    <property type="match status" value="1"/>
</dbReference>
<feature type="compositionally biased region" description="Basic and acidic residues" evidence="25">
    <location>
        <begin position="879"/>
        <end position="896"/>
    </location>
</feature>
<dbReference type="CDD" id="cd03520">
    <property type="entry name" value="Link_domain_CSPGs_modules_2_4"/>
    <property type="match status" value="1"/>
</dbReference>
<feature type="compositionally biased region" description="Low complexity" evidence="25">
    <location>
        <begin position="1319"/>
        <end position="1337"/>
    </location>
</feature>
<dbReference type="SMR" id="A0A9Q9WT22"/>
<evidence type="ECO:0000256" key="7">
    <source>
        <dbReference type="ARBA" id="ARBA00022729"/>
    </source>
</evidence>
<dbReference type="GO" id="GO:0030246">
    <property type="term" value="F:carbohydrate binding"/>
    <property type="evidence" value="ECO:0007669"/>
    <property type="project" value="UniProtKB-KW"/>
</dbReference>
<dbReference type="InterPro" id="IPR001881">
    <property type="entry name" value="EGF-like_Ca-bd_dom"/>
</dbReference>
<evidence type="ECO:0000259" key="30">
    <source>
        <dbReference type="PROSITE" id="PS50923"/>
    </source>
</evidence>
<protein>
    <recommendedName>
        <fullName evidence="18">Versican core protein</fullName>
    </recommendedName>
    <alternativeName>
        <fullName evidence="19">Chondroitin sulfate proteoglycan core protein 2</fullName>
    </alternativeName>
    <alternativeName>
        <fullName evidence="20">Large fibroblast proteoglycan</fullName>
    </alternativeName>
    <alternativeName>
        <fullName evidence="21">PG-M</fullName>
    </alternativeName>
</protein>
<feature type="compositionally biased region" description="Low complexity" evidence="25">
    <location>
        <begin position="1263"/>
        <end position="1311"/>
    </location>
</feature>
<dbReference type="PROSITE" id="PS50041">
    <property type="entry name" value="C_TYPE_LECTIN_2"/>
    <property type="match status" value="1"/>
</dbReference>
<keyword evidence="6 23" id="KW-0768">Sushi</keyword>
<dbReference type="PANTHER" id="PTHR22804:SF6">
    <property type="entry name" value="VERSICAN CORE PROTEIN"/>
    <property type="match status" value="1"/>
</dbReference>
<evidence type="ECO:0000256" key="18">
    <source>
        <dbReference type="ARBA" id="ARBA00044099"/>
    </source>
</evidence>
<evidence type="ECO:0000256" key="3">
    <source>
        <dbReference type="ARBA" id="ARBA00022525"/>
    </source>
</evidence>
<dbReference type="InterPro" id="IPR018097">
    <property type="entry name" value="EGF_Ca-bd_CS"/>
</dbReference>
<feature type="compositionally biased region" description="Polar residues" evidence="25">
    <location>
        <begin position="1339"/>
        <end position="1368"/>
    </location>
</feature>
<feature type="disulfide bond" evidence="22">
    <location>
        <begin position="1659"/>
        <end position="1668"/>
    </location>
</feature>
<gene>
    <name evidence="32" type="primary">LOC109059666</name>
</gene>
<feature type="region of interest" description="Disordered" evidence="25">
    <location>
        <begin position="1013"/>
        <end position="1080"/>
    </location>
</feature>
<evidence type="ECO:0000256" key="16">
    <source>
        <dbReference type="ARBA" id="ARBA00023319"/>
    </source>
</evidence>
<dbReference type="GeneID" id="109059666"/>
<dbReference type="GO" id="GO:0005509">
    <property type="term" value="F:calcium ion binding"/>
    <property type="evidence" value="ECO:0007669"/>
    <property type="project" value="InterPro"/>
</dbReference>
<evidence type="ECO:0000256" key="11">
    <source>
        <dbReference type="ARBA" id="ARBA00022974"/>
    </source>
</evidence>
<evidence type="ECO:0000256" key="4">
    <source>
        <dbReference type="ARBA" id="ARBA00022530"/>
    </source>
</evidence>
<evidence type="ECO:0000256" key="21">
    <source>
        <dbReference type="ARBA" id="ARBA00044266"/>
    </source>
</evidence>
<evidence type="ECO:0000259" key="28">
    <source>
        <dbReference type="PROSITE" id="PS50041"/>
    </source>
</evidence>
<feature type="domain" description="Link" evidence="31">
    <location>
        <begin position="159"/>
        <end position="254"/>
    </location>
</feature>
<evidence type="ECO:0000256" key="25">
    <source>
        <dbReference type="SAM" id="MobiDB-lite"/>
    </source>
</evidence>
<evidence type="ECO:0000256" key="5">
    <source>
        <dbReference type="ARBA" id="ARBA00022536"/>
    </source>
</evidence>
<organism evidence="32">
    <name type="scientific">Cyprinus carpio</name>
    <name type="common">Common carp</name>
    <dbReference type="NCBI Taxonomy" id="7962"/>
    <lineage>
        <taxon>Eukaryota</taxon>
        <taxon>Metazoa</taxon>
        <taxon>Chordata</taxon>
        <taxon>Craniata</taxon>
        <taxon>Vertebrata</taxon>
        <taxon>Euteleostomi</taxon>
        <taxon>Actinopterygii</taxon>
        <taxon>Neopterygii</taxon>
        <taxon>Teleostei</taxon>
        <taxon>Ostariophysi</taxon>
        <taxon>Cypriniformes</taxon>
        <taxon>Cyprinidae</taxon>
        <taxon>Cyprininae</taxon>
        <taxon>Cyprinus</taxon>
    </lineage>
</organism>
<dbReference type="CDD" id="cd00054">
    <property type="entry name" value="EGF_CA"/>
    <property type="match status" value="2"/>
</dbReference>
<keyword evidence="12 22" id="KW-1015">Disulfide bond</keyword>
<proteinExistence type="predicted"/>
<evidence type="ECO:0000259" key="31">
    <source>
        <dbReference type="PROSITE" id="PS50963"/>
    </source>
</evidence>
<dbReference type="FunFam" id="2.10.70.10:FF:000003">
    <property type="entry name" value="Versican core protein"/>
    <property type="match status" value="1"/>
</dbReference>
<dbReference type="Pfam" id="PF07686">
    <property type="entry name" value="V-set"/>
    <property type="match status" value="1"/>
</dbReference>
<dbReference type="PROSITE" id="PS01186">
    <property type="entry name" value="EGF_2"/>
    <property type="match status" value="1"/>
</dbReference>
<dbReference type="Proteomes" id="UP001155660">
    <property type="component" value="Chromosome B10"/>
</dbReference>
<sequence>MMLDVKHILWLLCACSATVINDDSARRMRVERSSPVRGSLAEQVVLPCYFSILPPPTGSSSTSTTAATASSAHPDHLRIKWTKLVGDEETVVIVTQNGFLKIGPEFKGRVSVPSHFEDVGDASLTIERLRASDAGAYRCEVMHGIEDTQQSVSLNVSGVVFHYRSSTSRYTLDFEHAKQACIDVDATIATAEQLYSAYEDGFDQCDAGWLADQTVRYPITRPREGCHGDMIMRPGVRSYGLRNSSETYDVYCYVGKLQGEVFFTAADVKMTLAEAREECERRDSVLASPGHLHAAWRAGMDCCDFGWLSDGSARYPVSVPRQQCGKGQLGVRTMYRFINQTGFPLPSEKLRAFCFKGWDPTTVPPSGPTTSPVLLDSHLIFSLKAVSSMPAHGTTEEPPSMFSASMTLRDRATPEAYPSAEAIAVVPTEAERILDMETTTFNDYEDKDSFLVQGVPHGVDNSFAVQLPSATPSTPELPHYSDSVSSMPAHGTREEPPSMFFVSMAPHGRGAPEANPSAEAINVVPTKAETVSNMETTPAPTTPGMPHYSDSFFSIHLPRQPTAGNMHPGMDTPHGGDNDVEGSSSGNMDTSESVIPTSPMLTTDLQGDPDKPKIVYKEDETTANMTEGSLESTLLTPDLSKVILHSQQIDTKKDDDFPLGINVFIYNITQRNQSVIDSVAVDAILKFLGEPGLSTPLTTAGESDPPLVETFSGDLIGETSASVTITPKVSFINGKHELTLKPDTVQTLEARGDQFDTAIPPTEKTIPVDEIEVLTGDAKETISSPETDKSDTTTRSPTEPHFLTKSLESITITDLESITITELPKFSTITPKVSFINGKHELTLKPDTAQTLEARGDQFDTAIPPTEKTIPVHEIEVLTGDAKETTSSPETDKSDTTTRSPTEPHFLTKSLESITITELPTFSTKSPSQEMTQQAISISMHEEGSTDDEEELTTLEGSADDTLPTTNDPYVVATDETEIAETEKTIPAFGVDCNTKGPVVTTTEASIVEMKETENREMRPETEDFEGSTSTEDEGSGQDIYATEESKHTTLSPSFTVSSHSFTSSLTSTHPKEPRQPVSLALPSTEPTIWVVSTFQKEAISEESTPYITHSEKDQDTSTTKSPLLVPEIEKYVSTIFTISEDISSGDQPTEAFSKQPFSASTVPSFLIQQTEEMSIGAYDEANKVFEGSAEDTPPLIFTSVQTQTKFTTQSSQATIVPTDSLRAVMSSSQETVLTQKTPSEEATTSVQSSGISGSQETDLIQESPSEETTTSVQSSGSSGSQETVLIQESLSEETTTSVQSSRTSSSQETELIQKSPSEETTTSVQSSGTSGSQKTVLIQESPSEETTTSVQSSATSGSQETDLIQKSPSEETTTSVQSSGTSGSKKTVLIQESPSEETTTLVQSSATSCSQETDLIQKSPSEETTTSVQSSGTSGSQKTVLIQESPSEETTTSVQSSGTSGSQKTVLIQESPSEEATTSVQSSGTSGSQESDLFQKSSSEETTTSVQSSKTSEEITQQIPLSTFGFSTEKPLTSFTQVSSYPTTSVATDLNVKEPVQVLDRATTSATEDVFTTPKATSTVTFEENVIDYEDVAGPSIVEGQPPSREEFTTRKPEVWTDSSYTVESHMEDLQGLTLCSVSVCENDGTCYSNGKGNICVCMPGYSGEHCENDVDECQSNPCRNGGTCIDGLNTFSCVCLPSYSGPLCEQDTEVCDFGWHKFQSHCYKYFTHRRTWEAAERECRLQGGHLTSVLSHEEQLFVNRLGHDYQWIGLNDKMFDNDFRWTDGHPMQFENWRAGQPDSFFSTGEDCVVMIWHESGQWNDVPCNYHLTFTCKKGTVSCGQPPVIKDAHIYGSMKARYEINSLVRYHCKEGFIQRHLPTIRCQEDGHWDKPKITCLNPSTYQKMYAHKYQNNNYYNNSKRRYSESTQYRHVWSKTADDSRH</sequence>
<feature type="domain" description="EGF-like" evidence="27">
    <location>
        <begin position="1671"/>
        <end position="1707"/>
    </location>
</feature>
<evidence type="ECO:0000256" key="13">
    <source>
        <dbReference type="ARBA" id="ARBA00023180"/>
    </source>
</evidence>
<evidence type="ECO:0000256" key="22">
    <source>
        <dbReference type="PROSITE-ProRule" id="PRU00076"/>
    </source>
</evidence>
<keyword evidence="15" id="KW-0373">Hyaluronic acid</keyword>
<feature type="region of interest" description="Disordered" evidence="25">
    <location>
        <begin position="567"/>
        <end position="611"/>
    </location>
</feature>
<evidence type="ECO:0000256" key="1">
    <source>
        <dbReference type="ARBA" id="ARBA00004504"/>
    </source>
</evidence>
<keyword evidence="8" id="KW-0430">Lectin</keyword>
<feature type="region of interest" description="Disordered" evidence="25">
    <location>
        <begin position="469"/>
        <end position="496"/>
    </location>
</feature>
<keyword evidence="13" id="KW-0325">Glycoprotein</keyword>
<dbReference type="CDD" id="cd03588">
    <property type="entry name" value="CLECT_CSPGs"/>
    <property type="match status" value="1"/>
</dbReference>
<feature type="disulfide bond" evidence="24">
    <location>
        <begin position="205"/>
        <end position="226"/>
    </location>
</feature>
<feature type="compositionally biased region" description="Low complexity" evidence="25">
    <location>
        <begin position="1423"/>
        <end position="1467"/>
    </location>
</feature>
<dbReference type="FunFam" id="2.10.25.10:FF:000472">
    <property type="entry name" value="Uncharacterized protein, isoform A"/>
    <property type="match status" value="1"/>
</dbReference>
<dbReference type="GO" id="GO:0033165">
    <property type="term" value="C:interphotoreceptor matrix"/>
    <property type="evidence" value="ECO:0007669"/>
    <property type="project" value="UniProtKB-SubCell"/>
</dbReference>
<dbReference type="Pfam" id="PF00059">
    <property type="entry name" value="Lectin_C"/>
    <property type="match status" value="1"/>
</dbReference>
<dbReference type="InterPro" id="IPR050691">
    <property type="entry name" value="Hyaluronan_bind_Proteoglycan"/>
</dbReference>